<reference evidence="8 9" key="1">
    <citation type="submission" date="2018-11" db="EMBL/GenBank/DDBJ databases">
        <authorList>
            <person name="Da X."/>
        </authorList>
    </citation>
    <scope>NUCLEOTIDE SEQUENCE [LARGE SCALE GENOMIC DNA]</scope>
    <source>
        <strain evidence="8 9">S14-144</strain>
    </source>
</reference>
<dbReference type="PROSITE" id="PS01149">
    <property type="entry name" value="PSI_RSU"/>
    <property type="match status" value="1"/>
</dbReference>
<dbReference type="InterPro" id="IPR002942">
    <property type="entry name" value="S4_RNA-bd"/>
</dbReference>
<dbReference type="SUPFAM" id="SSF55174">
    <property type="entry name" value="Alpha-L RNA-binding motif"/>
    <property type="match status" value="1"/>
</dbReference>
<dbReference type="FunFam" id="3.10.290.10:FF:000003">
    <property type="entry name" value="Pseudouridine synthase"/>
    <property type="match status" value="1"/>
</dbReference>
<dbReference type="NCBIfam" id="TIGR00093">
    <property type="entry name" value="pseudouridine synthase"/>
    <property type="match status" value="1"/>
</dbReference>
<dbReference type="EMBL" id="CP034170">
    <property type="protein sequence ID" value="AZI57589.1"/>
    <property type="molecule type" value="Genomic_DNA"/>
</dbReference>
<dbReference type="Proteomes" id="UP000268084">
    <property type="component" value="Chromosome"/>
</dbReference>
<dbReference type="InterPro" id="IPR020103">
    <property type="entry name" value="PsdUridine_synth_cat_dom_sf"/>
</dbReference>
<dbReference type="OrthoDB" id="9807213at2"/>
<dbReference type="InterPro" id="IPR006145">
    <property type="entry name" value="PsdUridine_synth_RsuA/RluA"/>
</dbReference>
<dbReference type="InterPro" id="IPR036986">
    <property type="entry name" value="S4_RNA-bd_sf"/>
</dbReference>
<dbReference type="Gene3D" id="3.30.70.580">
    <property type="entry name" value="Pseudouridine synthase I, catalytic domain, N-terminal subdomain"/>
    <property type="match status" value="1"/>
</dbReference>
<dbReference type="CDD" id="cd02870">
    <property type="entry name" value="PseudoU_synth_RsuA_like"/>
    <property type="match status" value="1"/>
</dbReference>
<evidence type="ECO:0000256" key="5">
    <source>
        <dbReference type="PROSITE-ProRule" id="PRU00182"/>
    </source>
</evidence>
<protein>
    <recommendedName>
        <fullName evidence="6">Pseudouridine synthase</fullName>
        <ecNumber evidence="6">5.4.99.-</ecNumber>
    </recommendedName>
</protein>
<dbReference type="SUPFAM" id="SSF55120">
    <property type="entry name" value="Pseudouridine synthase"/>
    <property type="match status" value="1"/>
</dbReference>
<evidence type="ECO:0000313" key="9">
    <source>
        <dbReference type="Proteomes" id="UP000268084"/>
    </source>
</evidence>
<dbReference type="KEGG" id="nak:EH165_04895"/>
<name>A0A3G8ZJR6_9ACTN</name>
<dbReference type="PROSITE" id="PS50889">
    <property type="entry name" value="S4"/>
    <property type="match status" value="1"/>
</dbReference>
<dbReference type="InterPro" id="IPR020094">
    <property type="entry name" value="TruA/RsuA/RluB/E/F_N"/>
</dbReference>
<keyword evidence="4 6" id="KW-0413">Isomerase</keyword>
<evidence type="ECO:0000256" key="3">
    <source>
        <dbReference type="ARBA" id="ARBA00022884"/>
    </source>
</evidence>
<reference evidence="8 9" key="2">
    <citation type="submission" date="2018-12" db="EMBL/GenBank/DDBJ databases">
        <title>Nakamurella antarcticus sp. nov., isolated from Antarctica South Shetland Islands soil.</title>
        <authorList>
            <person name="Peng F."/>
        </authorList>
    </citation>
    <scope>NUCLEOTIDE SEQUENCE [LARGE SCALE GENOMIC DNA]</scope>
    <source>
        <strain evidence="8 9">S14-144</strain>
    </source>
</reference>
<comment type="catalytic activity">
    <reaction evidence="1">
        <text>a uridine in RNA = a pseudouridine in RNA</text>
        <dbReference type="Rhea" id="RHEA:48348"/>
        <dbReference type="Rhea" id="RHEA-COMP:12068"/>
        <dbReference type="Rhea" id="RHEA-COMP:12069"/>
        <dbReference type="ChEBI" id="CHEBI:65314"/>
        <dbReference type="ChEBI" id="CHEBI:65315"/>
    </reaction>
</comment>
<dbReference type="InterPro" id="IPR042092">
    <property type="entry name" value="PsdUridine_s_RsuA/RluB/E/F_cat"/>
</dbReference>
<dbReference type="GO" id="GO:0000455">
    <property type="term" value="P:enzyme-directed rRNA pseudouridine synthesis"/>
    <property type="evidence" value="ECO:0007669"/>
    <property type="project" value="UniProtKB-ARBA"/>
</dbReference>
<dbReference type="Pfam" id="PF01479">
    <property type="entry name" value="S4"/>
    <property type="match status" value="1"/>
</dbReference>
<dbReference type="GO" id="GO:0005829">
    <property type="term" value="C:cytosol"/>
    <property type="evidence" value="ECO:0007669"/>
    <property type="project" value="UniProtKB-ARBA"/>
</dbReference>
<evidence type="ECO:0000313" key="8">
    <source>
        <dbReference type="EMBL" id="AZI57589.1"/>
    </source>
</evidence>
<dbReference type="AlphaFoldDB" id="A0A3G8ZJR6"/>
<dbReference type="Pfam" id="PF00849">
    <property type="entry name" value="PseudoU_synth_2"/>
    <property type="match status" value="1"/>
</dbReference>
<evidence type="ECO:0000259" key="7">
    <source>
        <dbReference type="SMART" id="SM00363"/>
    </source>
</evidence>
<dbReference type="InterPro" id="IPR018496">
    <property type="entry name" value="PsdUridine_synth_RsuA/RluB_CS"/>
</dbReference>
<dbReference type="GO" id="GO:0120159">
    <property type="term" value="F:rRNA pseudouridine synthase activity"/>
    <property type="evidence" value="ECO:0007669"/>
    <property type="project" value="UniProtKB-ARBA"/>
</dbReference>
<dbReference type="EC" id="5.4.99.-" evidence="6"/>
<feature type="domain" description="RNA-binding S4" evidence="7">
    <location>
        <begin position="29"/>
        <end position="89"/>
    </location>
</feature>
<evidence type="ECO:0000256" key="6">
    <source>
        <dbReference type="RuleBase" id="RU003887"/>
    </source>
</evidence>
<dbReference type="CDD" id="cd00165">
    <property type="entry name" value="S4"/>
    <property type="match status" value="1"/>
</dbReference>
<evidence type="ECO:0000256" key="2">
    <source>
        <dbReference type="ARBA" id="ARBA00008348"/>
    </source>
</evidence>
<keyword evidence="3 5" id="KW-0694">RNA-binding</keyword>
<dbReference type="InterPro" id="IPR000748">
    <property type="entry name" value="PsdUridine_synth_RsuA/RluB/E/F"/>
</dbReference>
<dbReference type="SMART" id="SM00363">
    <property type="entry name" value="S4"/>
    <property type="match status" value="1"/>
</dbReference>
<dbReference type="InterPro" id="IPR050343">
    <property type="entry name" value="RsuA_PseudoU_synthase"/>
</dbReference>
<evidence type="ECO:0000256" key="4">
    <source>
        <dbReference type="ARBA" id="ARBA00023235"/>
    </source>
</evidence>
<comment type="similarity">
    <text evidence="2 6">Belongs to the pseudouridine synthase RsuA family.</text>
</comment>
<keyword evidence="9" id="KW-1185">Reference proteome</keyword>
<dbReference type="PANTHER" id="PTHR47683:SF2">
    <property type="entry name" value="RNA-BINDING S4 DOMAIN-CONTAINING PROTEIN"/>
    <property type="match status" value="1"/>
</dbReference>
<evidence type="ECO:0000256" key="1">
    <source>
        <dbReference type="ARBA" id="ARBA00000073"/>
    </source>
</evidence>
<organism evidence="8 9">
    <name type="scientific">Nakamurella antarctica</name>
    <dbReference type="NCBI Taxonomy" id="1902245"/>
    <lineage>
        <taxon>Bacteria</taxon>
        <taxon>Bacillati</taxon>
        <taxon>Actinomycetota</taxon>
        <taxon>Actinomycetes</taxon>
        <taxon>Nakamurellales</taxon>
        <taxon>Nakamurellaceae</taxon>
        <taxon>Nakamurella</taxon>
    </lineage>
</organism>
<dbReference type="Gene3D" id="3.10.290.10">
    <property type="entry name" value="RNA-binding S4 domain"/>
    <property type="match status" value="1"/>
</dbReference>
<dbReference type="RefSeq" id="WP_124798274.1">
    <property type="nucleotide sequence ID" value="NZ_CP034170.1"/>
</dbReference>
<accession>A0A3G8ZJR6</accession>
<dbReference type="PANTHER" id="PTHR47683">
    <property type="entry name" value="PSEUDOURIDINE SYNTHASE FAMILY PROTEIN-RELATED"/>
    <property type="match status" value="1"/>
</dbReference>
<dbReference type="GO" id="GO:0003723">
    <property type="term" value="F:RNA binding"/>
    <property type="evidence" value="ECO:0007669"/>
    <property type="project" value="UniProtKB-KW"/>
</dbReference>
<sequence length="266" mass="29540">MAENTKFEWDEADFAHTKKGAKAQEPEGVRLQKVLAQAGVASRRHAEDLIRAGRVKVDGLIVREMGMRVDPENAVIHVDGNRVGFSESQVYLALNKEPGMLSTMSDDLGRPHIGQLVRDRTERLFHVGRLDGDSEGLILLTNDGDLAHRLTHPSYGVSKTYMAEVPGPIPRDLSRKLLKGIQLEDGPVKVDSIEIVDQHNGRAVLELVIHEGRNHIVRRMLDEVGHPVSRLVRTKIGDVQLGHQRPGTIRKLNPVEIGLLYRAVGL</sequence>
<gene>
    <name evidence="8" type="ORF">EH165_04895</name>
</gene>
<dbReference type="Gene3D" id="3.30.70.1560">
    <property type="entry name" value="Alpha-L RNA-binding motif"/>
    <property type="match status" value="1"/>
</dbReference>
<dbReference type="FunFam" id="3.30.70.1560:FF:000001">
    <property type="entry name" value="Pseudouridine synthase"/>
    <property type="match status" value="1"/>
</dbReference>
<proteinExistence type="inferred from homology"/>